<evidence type="ECO:0000313" key="6">
    <source>
        <dbReference type="Proteomes" id="UP000813462"/>
    </source>
</evidence>
<organism evidence="5 6">
    <name type="scientific">Ziziphus jujuba var. spinosa</name>
    <dbReference type="NCBI Taxonomy" id="714518"/>
    <lineage>
        <taxon>Eukaryota</taxon>
        <taxon>Viridiplantae</taxon>
        <taxon>Streptophyta</taxon>
        <taxon>Embryophyta</taxon>
        <taxon>Tracheophyta</taxon>
        <taxon>Spermatophyta</taxon>
        <taxon>Magnoliopsida</taxon>
        <taxon>eudicotyledons</taxon>
        <taxon>Gunneridae</taxon>
        <taxon>Pentapetalae</taxon>
        <taxon>rosids</taxon>
        <taxon>fabids</taxon>
        <taxon>Rosales</taxon>
        <taxon>Rhamnaceae</taxon>
        <taxon>Paliureae</taxon>
        <taxon>Ziziphus</taxon>
    </lineage>
</organism>
<dbReference type="Proteomes" id="UP000813462">
    <property type="component" value="Unassembled WGS sequence"/>
</dbReference>
<dbReference type="PANTHER" id="PTHR36710:SF18">
    <property type="entry name" value="PECTINESTERASE INHIBITOR 5-RELATED"/>
    <property type="match status" value="1"/>
</dbReference>
<evidence type="ECO:0000259" key="4">
    <source>
        <dbReference type="SMART" id="SM00856"/>
    </source>
</evidence>
<evidence type="ECO:0000256" key="2">
    <source>
        <dbReference type="ARBA" id="ARBA00023157"/>
    </source>
</evidence>
<keyword evidence="1" id="KW-0732">Signal</keyword>
<dbReference type="InterPro" id="IPR034087">
    <property type="entry name" value="C/VIF1"/>
</dbReference>
<name>A0A978UFF4_ZIZJJ</name>
<comment type="similarity">
    <text evidence="3">Belongs to the PMEI family.</text>
</comment>
<dbReference type="SUPFAM" id="SSF101148">
    <property type="entry name" value="Plant invertase/pectin methylesterase inhibitor"/>
    <property type="match status" value="2"/>
</dbReference>
<dbReference type="FunFam" id="1.20.140.40:FF:000009">
    <property type="entry name" value="Invertase/pectin methylesterase inhibitor family protein"/>
    <property type="match status" value="2"/>
</dbReference>
<sequence length="295" mass="31928">MDEKLIEDICEQTPNFDLCVSSLNSDPKSSSADNPELALIMANVINIKAENTLNRIKDLLQESSGDRDALISCVENYKAILVVDLPQAIKALTNGAYDIAEDGFFDAVLQANFCEDGFSSGSSPLTDMNKYVHDASDDARAIEEPNDLIKKTCKKTPHYDLCISSLESNPQSSNADLNGLAMIMVNIVLSNTTSTLDYIQALLKQAPVPELQRALANCAELYIPVVKYSLPQAIEALIRGHFGFANFGISDAAKEADACEKAFSGSTKSPLTDMNSIVHDLSDIATAIINALQKD</sequence>
<dbReference type="AlphaFoldDB" id="A0A978UFF4"/>
<dbReference type="NCBIfam" id="TIGR01614">
    <property type="entry name" value="PME_inhib"/>
    <property type="match status" value="2"/>
</dbReference>
<gene>
    <name evidence="5" type="ORF">FEM48_Zijuj12G0206600</name>
</gene>
<evidence type="ECO:0000256" key="1">
    <source>
        <dbReference type="ARBA" id="ARBA00022729"/>
    </source>
</evidence>
<feature type="domain" description="Pectinesterase inhibitor" evidence="4">
    <location>
        <begin position="144"/>
        <end position="288"/>
    </location>
</feature>
<evidence type="ECO:0000313" key="5">
    <source>
        <dbReference type="EMBL" id="KAH7513497.1"/>
    </source>
</evidence>
<proteinExistence type="inferred from homology"/>
<comment type="caution">
    <text evidence="5">The sequence shown here is derived from an EMBL/GenBank/DDBJ whole genome shotgun (WGS) entry which is preliminary data.</text>
</comment>
<accession>A0A978UFF4</accession>
<dbReference type="SMART" id="SM00856">
    <property type="entry name" value="PMEI"/>
    <property type="match status" value="2"/>
</dbReference>
<keyword evidence="2" id="KW-1015">Disulfide bond</keyword>
<feature type="domain" description="Pectinesterase inhibitor" evidence="4">
    <location>
        <begin position="1"/>
        <end position="142"/>
    </location>
</feature>
<evidence type="ECO:0000256" key="3">
    <source>
        <dbReference type="ARBA" id="ARBA00038471"/>
    </source>
</evidence>
<dbReference type="Pfam" id="PF04043">
    <property type="entry name" value="PMEI"/>
    <property type="match status" value="2"/>
</dbReference>
<reference evidence="5" key="1">
    <citation type="journal article" date="2021" name="Front. Plant Sci.">
        <title>Chromosome-Scale Genome Assembly for Chinese Sour Jujube and Insights Into Its Genome Evolution and Domestication Signature.</title>
        <authorList>
            <person name="Shen L.-Y."/>
            <person name="Luo H."/>
            <person name="Wang X.-L."/>
            <person name="Wang X.-M."/>
            <person name="Qiu X.-J."/>
            <person name="Liu H."/>
            <person name="Zhou S.-S."/>
            <person name="Jia K.-H."/>
            <person name="Nie S."/>
            <person name="Bao Y.-T."/>
            <person name="Zhang R.-G."/>
            <person name="Yun Q.-Z."/>
            <person name="Chai Y.-H."/>
            <person name="Lu J.-Y."/>
            <person name="Li Y."/>
            <person name="Zhao S.-W."/>
            <person name="Mao J.-F."/>
            <person name="Jia S.-G."/>
            <person name="Mao Y.-M."/>
        </authorList>
    </citation>
    <scope>NUCLEOTIDE SEQUENCE</scope>
    <source>
        <strain evidence="5">AT0</strain>
        <tissue evidence="5">Leaf</tissue>
    </source>
</reference>
<protein>
    <recommendedName>
        <fullName evidence="4">Pectinesterase inhibitor domain-containing protein</fullName>
    </recommendedName>
</protein>
<dbReference type="PANTHER" id="PTHR36710">
    <property type="entry name" value="PECTINESTERASE INHIBITOR-LIKE"/>
    <property type="match status" value="1"/>
</dbReference>
<dbReference type="InterPro" id="IPR052421">
    <property type="entry name" value="PCW_Enzyme_Inhibitor"/>
</dbReference>
<dbReference type="Gene3D" id="1.20.140.40">
    <property type="entry name" value="Invertase/pectin methylesterase inhibitor family protein"/>
    <property type="match status" value="2"/>
</dbReference>
<dbReference type="CDD" id="cd15796">
    <property type="entry name" value="CIF_like"/>
    <property type="match status" value="2"/>
</dbReference>
<dbReference type="EMBL" id="JAEACU010000012">
    <property type="protein sequence ID" value="KAH7513497.1"/>
    <property type="molecule type" value="Genomic_DNA"/>
</dbReference>
<dbReference type="InterPro" id="IPR035513">
    <property type="entry name" value="Invertase/methylesterase_inhib"/>
</dbReference>
<dbReference type="InterPro" id="IPR006501">
    <property type="entry name" value="Pectinesterase_inhib_dom"/>
</dbReference>
<dbReference type="GO" id="GO:0004857">
    <property type="term" value="F:enzyme inhibitor activity"/>
    <property type="evidence" value="ECO:0007669"/>
    <property type="project" value="InterPro"/>
</dbReference>